<organism evidence="2 3">
    <name type="scientific">Devosia insulae DS-56</name>
    <dbReference type="NCBI Taxonomy" id="1116389"/>
    <lineage>
        <taxon>Bacteria</taxon>
        <taxon>Pseudomonadati</taxon>
        <taxon>Pseudomonadota</taxon>
        <taxon>Alphaproteobacteria</taxon>
        <taxon>Hyphomicrobiales</taxon>
        <taxon>Devosiaceae</taxon>
        <taxon>Devosia</taxon>
    </lineage>
</organism>
<proteinExistence type="predicted"/>
<keyword evidence="3" id="KW-1185">Reference proteome</keyword>
<keyword evidence="1" id="KW-0472">Membrane</keyword>
<reference evidence="2 3" key="1">
    <citation type="journal article" date="2015" name="Genome Announc.">
        <title>Genome Assemblies of Three Soil-Associated Devosia species: D. insulae, D. limi, and D. soli.</title>
        <authorList>
            <person name="Hassan Y.I."/>
            <person name="Lepp D."/>
            <person name="Zhou T."/>
        </authorList>
    </citation>
    <scope>NUCLEOTIDE SEQUENCE [LARGE SCALE GENOMIC DNA]</scope>
    <source>
        <strain evidence="2 3">DS-56</strain>
    </source>
</reference>
<dbReference type="InterPro" id="IPR018706">
    <property type="entry name" value="DUF2214_membrane"/>
</dbReference>
<accession>A0A1E5XW40</accession>
<protein>
    <recommendedName>
        <fullName evidence="4">DUF2214 domain-containing protein</fullName>
    </recommendedName>
</protein>
<dbReference type="EMBL" id="LAJE02000053">
    <property type="protein sequence ID" value="OEO32807.1"/>
    <property type="molecule type" value="Genomic_DNA"/>
</dbReference>
<evidence type="ECO:0000313" key="3">
    <source>
        <dbReference type="Proteomes" id="UP000095463"/>
    </source>
</evidence>
<feature type="transmembrane region" description="Helical" evidence="1">
    <location>
        <begin position="50"/>
        <end position="73"/>
    </location>
</feature>
<keyword evidence="1" id="KW-1133">Transmembrane helix</keyword>
<comment type="caution">
    <text evidence="2">The sequence shown here is derived from an EMBL/GenBank/DDBJ whole genome shotgun (WGS) entry which is preliminary data.</text>
</comment>
<sequence length="150" mass="16020">MMTDLILAIAHHLAVFTLVAIFAAEFALLRPGIEGKRLGQLASLDRAYGATAMLVIVVGTVRVIFGAAGWEYYVGNWVFWAKMIAFLGVGLASIAPTVSILRWLKAARADTGFTPAAAEVAAARRFLYLQAALLVFIPSFAAAMARGYGV</sequence>
<evidence type="ECO:0000313" key="2">
    <source>
        <dbReference type="EMBL" id="OEO32807.1"/>
    </source>
</evidence>
<dbReference type="Proteomes" id="UP000095463">
    <property type="component" value="Unassembled WGS sequence"/>
</dbReference>
<feature type="transmembrane region" description="Helical" evidence="1">
    <location>
        <begin position="79"/>
        <end position="104"/>
    </location>
</feature>
<evidence type="ECO:0000256" key="1">
    <source>
        <dbReference type="SAM" id="Phobius"/>
    </source>
</evidence>
<dbReference type="AlphaFoldDB" id="A0A1E5XW40"/>
<evidence type="ECO:0008006" key="4">
    <source>
        <dbReference type="Google" id="ProtNLM"/>
    </source>
</evidence>
<keyword evidence="1" id="KW-0812">Transmembrane</keyword>
<name>A0A1E5XW40_9HYPH</name>
<feature type="transmembrane region" description="Helical" evidence="1">
    <location>
        <begin position="6"/>
        <end position="29"/>
    </location>
</feature>
<dbReference type="Pfam" id="PF09980">
    <property type="entry name" value="DUF2214"/>
    <property type="match status" value="1"/>
</dbReference>
<feature type="transmembrane region" description="Helical" evidence="1">
    <location>
        <begin position="125"/>
        <end position="145"/>
    </location>
</feature>
<gene>
    <name evidence="2" type="ORF">VW23_009685</name>
</gene>